<dbReference type="Proteomes" id="UP000001446">
    <property type="component" value="Chromosome"/>
</dbReference>
<dbReference type="EMBL" id="CP001836">
    <property type="protein sequence ID" value="ACZ75555.1"/>
    <property type="molecule type" value="Genomic_DNA"/>
</dbReference>
<name>D2BSD6_DICZ5</name>
<dbReference type="AlphaFoldDB" id="D2BSD6"/>
<proteinExistence type="predicted"/>
<keyword evidence="4" id="KW-1185">Reference proteome</keyword>
<keyword evidence="1 3" id="KW-0808">Transferase</keyword>
<dbReference type="eggNOG" id="COG0438">
    <property type="taxonomic scope" value="Bacteria"/>
</dbReference>
<evidence type="ECO:0000256" key="1">
    <source>
        <dbReference type="ARBA" id="ARBA00022679"/>
    </source>
</evidence>
<protein>
    <submittedName>
        <fullName evidence="3">Glycosyl transferase group 1</fullName>
    </submittedName>
</protein>
<gene>
    <name evidence="3" type="ordered locus">Dd586_0662</name>
</gene>
<dbReference type="Pfam" id="PF00534">
    <property type="entry name" value="Glycos_transf_1"/>
    <property type="match status" value="1"/>
</dbReference>
<dbReference type="SUPFAM" id="SSF53756">
    <property type="entry name" value="UDP-Glycosyltransferase/glycogen phosphorylase"/>
    <property type="match status" value="1"/>
</dbReference>
<reference evidence="3" key="1">
    <citation type="submission" date="2009-12" db="EMBL/GenBank/DDBJ databases">
        <title>Complete sequence of Dickeya dadantii Ech586.</title>
        <authorList>
            <consortium name="US DOE Joint Genome Institute"/>
            <person name="Lucas S."/>
            <person name="Copeland A."/>
            <person name="Lapidus A."/>
            <person name="Glavina del Rio T."/>
            <person name="Tice H."/>
            <person name="Bruce D."/>
            <person name="Goodwin L."/>
            <person name="Pitluck S."/>
            <person name="Munk A.C."/>
            <person name="Brettin T."/>
            <person name="Detter J.C."/>
            <person name="Han C."/>
            <person name="Tapia R."/>
            <person name="Larimer F."/>
            <person name="Land M."/>
            <person name="Hauser L."/>
            <person name="Kyrpides N."/>
            <person name="Mikhailova N."/>
            <person name="Balakrishnan V."/>
            <person name="Glasner J."/>
            <person name="Perna N.T."/>
        </authorList>
    </citation>
    <scope>NUCLEOTIDE SEQUENCE [LARGE SCALE GENOMIC DNA]</scope>
    <source>
        <strain evidence="3">Ech586</strain>
    </source>
</reference>
<dbReference type="Gene3D" id="3.40.50.2000">
    <property type="entry name" value="Glycogen Phosphorylase B"/>
    <property type="match status" value="2"/>
</dbReference>
<dbReference type="InterPro" id="IPR001296">
    <property type="entry name" value="Glyco_trans_1"/>
</dbReference>
<organism evidence="3 4">
    <name type="scientific">Dickeya zeae (strain Ech586)</name>
    <name type="common">Dickeya dadantii (strain Ech586)</name>
    <dbReference type="NCBI Taxonomy" id="590409"/>
    <lineage>
        <taxon>Bacteria</taxon>
        <taxon>Pseudomonadati</taxon>
        <taxon>Pseudomonadota</taxon>
        <taxon>Gammaproteobacteria</taxon>
        <taxon>Enterobacterales</taxon>
        <taxon>Pectobacteriaceae</taxon>
        <taxon>Dickeya</taxon>
        <taxon>Dickeya parazeae</taxon>
    </lineage>
</organism>
<evidence type="ECO:0000259" key="2">
    <source>
        <dbReference type="Pfam" id="PF00534"/>
    </source>
</evidence>
<dbReference type="RefSeq" id="WP_012883400.1">
    <property type="nucleotide sequence ID" value="NC_013592.1"/>
</dbReference>
<feature type="domain" description="Glycosyl transferase family 1" evidence="2">
    <location>
        <begin position="415"/>
        <end position="522"/>
    </location>
</feature>
<accession>D2BSD6</accession>
<evidence type="ECO:0000313" key="4">
    <source>
        <dbReference type="Proteomes" id="UP000001446"/>
    </source>
</evidence>
<evidence type="ECO:0000313" key="3">
    <source>
        <dbReference type="EMBL" id="ACZ75555.1"/>
    </source>
</evidence>
<dbReference type="STRING" id="590409.Dd586_0662"/>
<dbReference type="HOGENOM" id="CLU_431326_0_0_6"/>
<dbReference type="PANTHER" id="PTHR46401:SF2">
    <property type="entry name" value="GLYCOSYLTRANSFERASE WBBK-RELATED"/>
    <property type="match status" value="1"/>
</dbReference>
<dbReference type="GO" id="GO:0016757">
    <property type="term" value="F:glycosyltransferase activity"/>
    <property type="evidence" value="ECO:0007669"/>
    <property type="project" value="InterPro"/>
</dbReference>
<dbReference type="CAZy" id="GT4">
    <property type="family name" value="Glycosyltransferase Family 4"/>
</dbReference>
<dbReference type="KEGG" id="ddc:Dd586_0662"/>
<dbReference type="OrthoDB" id="6506847at2"/>
<dbReference type="GO" id="GO:0009103">
    <property type="term" value="P:lipopolysaccharide biosynthetic process"/>
    <property type="evidence" value="ECO:0007669"/>
    <property type="project" value="TreeGrafter"/>
</dbReference>
<sequence>MNEHCVEESEVNIDSRTLYTSSNVACAFGTINLHIFISGVCSDIESFWSDSNFYELSAPVSITNGISGINQKLYDVCRDKTAFVLFTTLSLPLTVQNIRTLIDVLASDPLYGFVMPRVVGKDMVEVMPHMIGCLPLHERRVVEGGPVLIRTEVLRDFGLLNDNAFSIDSALAQLFIRANRRGVSARVVNTVQITVSGEWTCHHELKLPHTNDYNKALAAQAVLPELQFERLLSYRLANKTTRHLLFDIRNLAPGFNGTAHHVLSLLGPISRLAAQRGMRPYFWVLPESAEFHGLHELYPTEIIHQLEPDQCFDASIRLTQPWSLTEIRDQSSVSTINIFSILDTIAWDCHYIRMPHIEGVWRTMAEYADGFIFNSKFTRDRFISRFPYAANSEHAVAYCSMDPSEYWSDLRSTALFNENVKQGHQPYVLIVGNRYYHKGLAEVVPALSCAFPSIHFKVLGECSGQFHNVEKIASGARSVEDMAELFAHCSCLVFPSFYEGFGLPIFEALAFGKPVLARQSALVDELCLSIKPVSELVSFTSTNDMLRSLKVLLEQQDILSARRHPVVLPQHPYRWENSAFDILALVDKLLLRSESERCRKRLEFFYRLYMFDVERAGWSDATQNMVSFDVEKEE</sequence>
<dbReference type="PANTHER" id="PTHR46401">
    <property type="entry name" value="GLYCOSYLTRANSFERASE WBBK-RELATED"/>
    <property type="match status" value="1"/>
</dbReference>